<accession>A0A176WFU9</accession>
<comment type="caution">
    <text evidence="1">The sequence shown here is derived from an EMBL/GenBank/DDBJ whole genome shotgun (WGS) entry which is preliminary data.</text>
</comment>
<keyword evidence="2" id="KW-1185">Reference proteome</keyword>
<protein>
    <submittedName>
        <fullName evidence="1">Uncharacterized protein</fullName>
    </submittedName>
</protein>
<evidence type="ECO:0000313" key="2">
    <source>
        <dbReference type="Proteomes" id="UP000077202"/>
    </source>
</evidence>
<gene>
    <name evidence="1" type="ORF">AXG93_3128s1180</name>
</gene>
<dbReference type="AlphaFoldDB" id="A0A176WFU9"/>
<evidence type="ECO:0000313" key="1">
    <source>
        <dbReference type="EMBL" id="OAE31481.1"/>
    </source>
</evidence>
<sequence>MTALRWLIKGASSWSRAEPMRRCPLWWWSLESREPDSELEANGSTGTGIILQLWPATENRFLLSYPVGAPNLLVALLCTGLELDWTALHCTPQLRAYTSALSVLTSQTLCMGDEAGKQASKQATNCPSLEASGLVRRTRLASWLGCGIPRESLTRAWVALLGAWLTDWVDGLGCLTRHETGHAHCVMSVTVMLKDLEVCWNDCQRH</sequence>
<proteinExistence type="predicted"/>
<name>A0A176WFU9_MARPO</name>
<dbReference type="Proteomes" id="UP000077202">
    <property type="component" value="Unassembled WGS sequence"/>
</dbReference>
<dbReference type="EMBL" id="LVLJ01001092">
    <property type="protein sequence ID" value="OAE31481.1"/>
    <property type="molecule type" value="Genomic_DNA"/>
</dbReference>
<organism evidence="1 2">
    <name type="scientific">Marchantia polymorpha subsp. ruderalis</name>
    <dbReference type="NCBI Taxonomy" id="1480154"/>
    <lineage>
        <taxon>Eukaryota</taxon>
        <taxon>Viridiplantae</taxon>
        <taxon>Streptophyta</taxon>
        <taxon>Embryophyta</taxon>
        <taxon>Marchantiophyta</taxon>
        <taxon>Marchantiopsida</taxon>
        <taxon>Marchantiidae</taxon>
        <taxon>Marchantiales</taxon>
        <taxon>Marchantiaceae</taxon>
        <taxon>Marchantia</taxon>
    </lineage>
</organism>
<reference evidence="1" key="1">
    <citation type="submission" date="2016-03" db="EMBL/GenBank/DDBJ databases">
        <title>Mechanisms controlling the formation of the plant cell surface in tip-growing cells are functionally conserved among land plants.</title>
        <authorList>
            <person name="Honkanen S."/>
            <person name="Jones V.A."/>
            <person name="Morieri G."/>
            <person name="Champion C."/>
            <person name="Hetherington A.J."/>
            <person name="Kelly S."/>
            <person name="Saint-Marcoux D."/>
            <person name="Proust H."/>
            <person name="Prescott H."/>
            <person name="Dolan L."/>
        </authorList>
    </citation>
    <scope>NUCLEOTIDE SEQUENCE [LARGE SCALE GENOMIC DNA]</scope>
    <source>
        <tissue evidence="1">Whole gametophyte</tissue>
    </source>
</reference>